<dbReference type="InterPro" id="IPR017853">
    <property type="entry name" value="GH"/>
</dbReference>
<evidence type="ECO:0000313" key="1">
    <source>
        <dbReference type="EMBL" id="BDZ46450.1"/>
    </source>
</evidence>
<dbReference type="Proteomes" id="UP001321498">
    <property type="component" value="Chromosome"/>
</dbReference>
<dbReference type="PANTHER" id="PTHR43002">
    <property type="entry name" value="GLYCOGEN DEBRANCHING ENZYME"/>
    <property type="match status" value="1"/>
</dbReference>
<protein>
    <recommendedName>
        <fullName evidence="3">Glycogen debranching enzyme GlgX</fullName>
    </recommendedName>
</protein>
<keyword evidence="2" id="KW-1185">Reference proteome</keyword>
<dbReference type="InterPro" id="IPR013780">
    <property type="entry name" value="Glyco_hydro_b"/>
</dbReference>
<evidence type="ECO:0008006" key="3">
    <source>
        <dbReference type="Google" id="ProtNLM"/>
    </source>
</evidence>
<reference evidence="2" key="1">
    <citation type="journal article" date="2019" name="Int. J. Syst. Evol. Microbiol.">
        <title>The Global Catalogue of Microorganisms (GCM) 10K type strain sequencing project: providing services to taxonomists for standard genome sequencing and annotation.</title>
        <authorList>
            <consortium name="The Broad Institute Genomics Platform"/>
            <consortium name="The Broad Institute Genome Sequencing Center for Infectious Disease"/>
            <person name="Wu L."/>
            <person name="Ma J."/>
        </authorList>
    </citation>
    <scope>NUCLEOTIDE SEQUENCE [LARGE SCALE GENOMIC DNA]</scope>
    <source>
        <strain evidence="2">NBRC 108725</strain>
    </source>
</reference>
<name>A0ABN6XN70_9MICO</name>
<sequence length="256" mass="27961">MEGPTDDPEVLTLRAKQQRNFLATMLLSQGVPMILHGDELGRTQGGNNNTYAQDSEISWQHWEGADQPLIEFTAAVARLRKDHPIFRRSRFFDGRPVEREEGAPVPDVMWVKSDGTEMSEQDWDTAYVRSMGMFLNGNGIRQRDVRGVEVTDDDFLVYFNADDDDVEFTLPSEHVEASWDVVVDTAGVAADSGEHVAGSKLTVASKSMMVLRAHTAPEVEPDHSVAASLAVLTAAQTDAVGAAIAAGPKVVAEPRP</sequence>
<gene>
    <name evidence="1" type="ORF">GCM10025866_23590</name>
</gene>
<dbReference type="Gene3D" id="3.20.20.80">
    <property type="entry name" value="Glycosidases"/>
    <property type="match status" value="1"/>
</dbReference>
<dbReference type="Gene3D" id="2.60.40.1180">
    <property type="entry name" value="Golgi alpha-mannosidase II"/>
    <property type="match status" value="1"/>
</dbReference>
<accession>A0ABN6XN70</accession>
<dbReference type="EMBL" id="AP027731">
    <property type="protein sequence ID" value="BDZ46450.1"/>
    <property type="molecule type" value="Genomic_DNA"/>
</dbReference>
<dbReference type="SUPFAM" id="SSF51445">
    <property type="entry name" value="(Trans)glycosidases"/>
    <property type="match status" value="1"/>
</dbReference>
<evidence type="ECO:0000313" key="2">
    <source>
        <dbReference type="Proteomes" id="UP001321498"/>
    </source>
</evidence>
<dbReference type="SUPFAM" id="SSF51011">
    <property type="entry name" value="Glycosyl hydrolase domain"/>
    <property type="match status" value="1"/>
</dbReference>
<proteinExistence type="predicted"/>
<organism evidence="1 2">
    <name type="scientific">Naasia aerilata</name>
    <dbReference type="NCBI Taxonomy" id="1162966"/>
    <lineage>
        <taxon>Bacteria</taxon>
        <taxon>Bacillati</taxon>
        <taxon>Actinomycetota</taxon>
        <taxon>Actinomycetes</taxon>
        <taxon>Micrococcales</taxon>
        <taxon>Microbacteriaceae</taxon>
        <taxon>Naasia</taxon>
    </lineage>
</organism>